<dbReference type="VEuPathDB" id="VectorBase:LLONM1_008407"/>
<dbReference type="PANTHER" id="PTHR21721:SF27">
    <property type="entry name" value="GH09876P"/>
    <property type="match status" value="1"/>
</dbReference>
<feature type="domain" description="DUF753" evidence="3">
    <location>
        <begin position="232"/>
        <end position="312"/>
    </location>
</feature>
<protein>
    <submittedName>
        <fullName evidence="4">Putative extracellular matrix protein a isoform x2</fullName>
    </submittedName>
</protein>
<keyword evidence="1" id="KW-1133">Transmembrane helix</keyword>
<proteinExistence type="predicted"/>
<evidence type="ECO:0000256" key="2">
    <source>
        <dbReference type="SAM" id="SignalP"/>
    </source>
</evidence>
<feature type="domain" description="DUF753" evidence="3">
    <location>
        <begin position="401"/>
        <end position="474"/>
    </location>
</feature>
<accession>A0A7G3AK84</accession>
<feature type="domain" description="DUF753" evidence="3">
    <location>
        <begin position="650"/>
        <end position="731"/>
    </location>
</feature>
<feature type="signal peptide" evidence="2">
    <location>
        <begin position="1"/>
        <end position="21"/>
    </location>
</feature>
<feature type="domain" description="DUF753" evidence="3">
    <location>
        <begin position="321"/>
        <end position="395"/>
    </location>
</feature>
<feature type="domain" description="DUF753" evidence="3">
    <location>
        <begin position="103"/>
        <end position="175"/>
    </location>
</feature>
<feature type="chain" id="PRO_5028832868" evidence="2">
    <location>
        <begin position="22"/>
        <end position="760"/>
    </location>
</feature>
<dbReference type="AlphaFoldDB" id="A0A7G3AK84"/>
<dbReference type="EMBL" id="GITU01002983">
    <property type="protein sequence ID" value="MBC1171686.1"/>
    <property type="molecule type" value="Transcribed_RNA"/>
</dbReference>
<reference evidence="4" key="1">
    <citation type="journal article" date="2020" name="BMC">
        <title>Leishmania infection induces a limited differential gene expression in the sand fly midgut.</title>
        <authorList>
            <person name="Coutinho-Abreu I.V."/>
            <person name="Serafim T.D."/>
            <person name="Meneses C."/>
            <person name="Kamhawi S."/>
            <person name="Oliveira F."/>
            <person name="Valenzuela J.G."/>
        </authorList>
    </citation>
    <scope>NUCLEOTIDE SEQUENCE</scope>
    <source>
        <strain evidence="4">Jacobina</strain>
        <tissue evidence="4">Midgut</tissue>
    </source>
</reference>
<feature type="domain" description="DUF753" evidence="3">
    <location>
        <begin position="26"/>
        <end position="93"/>
    </location>
</feature>
<evidence type="ECO:0000256" key="1">
    <source>
        <dbReference type="SAM" id="Phobius"/>
    </source>
</evidence>
<feature type="domain" description="DUF753" evidence="3">
    <location>
        <begin position="568"/>
        <end position="641"/>
    </location>
</feature>
<dbReference type="InterPro" id="IPR008472">
    <property type="entry name" value="DUF753"/>
</dbReference>
<keyword evidence="1" id="KW-0812">Transmembrane</keyword>
<dbReference type="Pfam" id="PF05444">
    <property type="entry name" value="DUF753"/>
    <property type="match status" value="8"/>
</dbReference>
<evidence type="ECO:0000259" key="3">
    <source>
        <dbReference type="Pfam" id="PF05444"/>
    </source>
</evidence>
<keyword evidence="2" id="KW-0732">Signal</keyword>
<feature type="transmembrane region" description="Helical" evidence="1">
    <location>
        <begin position="739"/>
        <end position="759"/>
    </location>
</feature>
<sequence length="760" mass="82851">MESFSVIFLTVLSASIALTNGQNSGSCLICDSSDNPICATLKDEAALISSCGAEEDYCFVQMDEFGHIQRGCGSASYCQGVDSCTVCQGANCNNGPYPAGRRQCHKCSGVECENPLTGPVEICNVFREDDSCYTVVVIDEGSDIYTHRGCVSDEMDNQCESYPDICVTCNTNGCNNQPPRNQSELSCIKCTEPDPACRYEYDEESGQMCGYEVYLGRPERCNNQPPRNQSELSCIKCTEPDPACRYEYDEESGQMCGYEVYLGRPERCYTHIDIDGGVRRGCLDDFRTDQQILNDCNGDNDFCTICTTNNCNWEQVAQPSQCVVCSSAIDSNCALLGTVPSLEECPTGSHDKRGCFLMYTNNVVSRGCVGSLDSNSLDICKAGEDCKICLEDGCNRKVNFQTCYTCNSNEDQECIMSQSNEDAVTCSSYTDNCITYIEPESKRTVRGCQGETSLPPGVICPSDTCSECSGASCNSLVFPTARRSCNRCYSTNECENDLTVNTAFQSVCEFYEPDDQCFSVLVEDIIHRGCLSDASPGVQHCQEAGEKCLICDGQYCNSVAAYRDASIECIKCSNEDPACEWAYTPSAATTCEGTVGLGVEESCYVIVDDNGTIIRGCTLEDPSMCQEEDIDCEICTGDGCNNKGITRQLCIQCRSDVEDGEHCAEHPEGINATLCEETDITYEKRGCYIQQLADGAIRRGCATELSADQLNECKAESEEKLCHYCDGPGCNDQPGGSTAVTISYLIVLTSLLIVVLSPLH</sequence>
<name>A0A7G3AK84_LUTLO</name>
<keyword evidence="1" id="KW-0472">Membrane</keyword>
<organism evidence="4">
    <name type="scientific">Lutzomyia longipalpis</name>
    <name type="common">Sand fly</name>
    <dbReference type="NCBI Taxonomy" id="7200"/>
    <lineage>
        <taxon>Eukaryota</taxon>
        <taxon>Metazoa</taxon>
        <taxon>Ecdysozoa</taxon>
        <taxon>Arthropoda</taxon>
        <taxon>Hexapoda</taxon>
        <taxon>Insecta</taxon>
        <taxon>Pterygota</taxon>
        <taxon>Neoptera</taxon>
        <taxon>Endopterygota</taxon>
        <taxon>Diptera</taxon>
        <taxon>Nematocera</taxon>
        <taxon>Psychodoidea</taxon>
        <taxon>Psychodidae</taxon>
        <taxon>Lutzomyia</taxon>
        <taxon>Lutzomyia</taxon>
    </lineage>
</organism>
<dbReference type="PANTHER" id="PTHR21721">
    <property type="entry name" value="GH09876P-RELATED"/>
    <property type="match status" value="1"/>
</dbReference>
<feature type="domain" description="DUF753" evidence="3">
    <location>
        <begin position="484"/>
        <end position="557"/>
    </location>
</feature>
<evidence type="ECO:0000313" key="4">
    <source>
        <dbReference type="EMBL" id="MBC1171686.1"/>
    </source>
</evidence>